<evidence type="ECO:0000313" key="3">
    <source>
        <dbReference type="Proteomes" id="UP000477739"/>
    </source>
</evidence>
<gene>
    <name evidence="2" type="ORF">GJV78_09545</name>
</gene>
<accession>A0A6L6IIT1</accession>
<dbReference type="GO" id="GO:0005975">
    <property type="term" value="P:carbohydrate metabolic process"/>
    <property type="evidence" value="ECO:0007669"/>
    <property type="project" value="InterPro"/>
</dbReference>
<sequence>MKVWPVKHSPLLRQPERFISREALKDLIQTITGSLVAIRDETGQFLLRLDDGRVIDTKGWAGWEWTHGVGLYGMYQYYRQTGDVTMREIVDGWFADRFAEGATTKNVNTMAPFLTLAYRYEETRNPAYLPWLESWAEWAMYEMPRTRCGGMQHITLAEENRQQMWDDTLMMTVLPLAKIGKLLNRPEYVEEAIWQFLLHVQNLMDRKTGLWFHGWSDDERHNFANARWARGNSWLTIAIPDFLELVDLPEGSAVRRYLVQVLNAQVAALAACQDESGLWHTLLDDPDSYLEASATAGFAYGILKAVRKRYVSPTCAAVAERAVRGIVAHISPQGELLQTSFGTGMGHNLDFYRNIPLTAMPYGQAMAILCLTEYLRNYY</sequence>
<dbReference type="EMBL" id="WMJZ01000011">
    <property type="protein sequence ID" value="MTH46489.1"/>
    <property type="molecule type" value="Genomic_DNA"/>
</dbReference>
<protein>
    <submittedName>
        <fullName evidence="2">Glycoside hydrolase family 105 protein</fullName>
    </submittedName>
</protein>
<proteinExistence type="predicted"/>
<dbReference type="InterPro" id="IPR012341">
    <property type="entry name" value="6hp_glycosidase-like_sf"/>
</dbReference>
<dbReference type="Proteomes" id="UP000477739">
    <property type="component" value="Unassembled WGS sequence"/>
</dbReference>
<evidence type="ECO:0000256" key="1">
    <source>
        <dbReference type="ARBA" id="ARBA00022801"/>
    </source>
</evidence>
<dbReference type="PANTHER" id="PTHR33886:SF8">
    <property type="entry name" value="UNSATURATED RHAMNOGALACTURONAN HYDROLASE (EUROFUNG)"/>
    <property type="match status" value="1"/>
</dbReference>
<dbReference type="SUPFAM" id="SSF48208">
    <property type="entry name" value="Six-hairpin glycosidases"/>
    <property type="match status" value="1"/>
</dbReference>
<dbReference type="GO" id="GO:0016787">
    <property type="term" value="F:hydrolase activity"/>
    <property type="evidence" value="ECO:0007669"/>
    <property type="project" value="UniProtKB-KW"/>
</dbReference>
<keyword evidence="1 2" id="KW-0378">Hydrolase</keyword>
<dbReference type="InterPro" id="IPR052043">
    <property type="entry name" value="PolySaccharide_Degr_Enz"/>
</dbReference>
<organism evidence="2 3">
    <name type="scientific">Intestinirhabdus alba</name>
    <dbReference type="NCBI Taxonomy" id="2899544"/>
    <lineage>
        <taxon>Bacteria</taxon>
        <taxon>Pseudomonadati</taxon>
        <taxon>Pseudomonadota</taxon>
        <taxon>Gammaproteobacteria</taxon>
        <taxon>Enterobacterales</taxon>
        <taxon>Enterobacteriaceae</taxon>
        <taxon>Intestinirhabdus</taxon>
    </lineage>
</organism>
<dbReference type="OrthoDB" id="9812931at2"/>
<dbReference type="InterPro" id="IPR010905">
    <property type="entry name" value="Glyco_hydro_88"/>
</dbReference>
<dbReference type="PANTHER" id="PTHR33886">
    <property type="entry name" value="UNSATURATED RHAMNOGALACTURONAN HYDROLASE (EUROFUNG)"/>
    <property type="match status" value="1"/>
</dbReference>
<dbReference type="Pfam" id="PF07470">
    <property type="entry name" value="Glyco_hydro_88"/>
    <property type="match status" value="1"/>
</dbReference>
<evidence type="ECO:0000313" key="2">
    <source>
        <dbReference type="EMBL" id="MTH46489.1"/>
    </source>
</evidence>
<dbReference type="AlphaFoldDB" id="A0A6L6IIT1"/>
<keyword evidence="3" id="KW-1185">Reference proteome</keyword>
<dbReference type="RefSeq" id="WP_155108127.1">
    <property type="nucleotide sequence ID" value="NZ_WMJZ01000011.1"/>
</dbReference>
<dbReference type="InterPro" id="IPR008928">
    <property type="entry name" value="6-hairpin_glycosidase_sf"/>
</dbReference>
<name>A0A6L6IIT1_9ENTR</name>
<dbReference type="Gene3D" id="1.50.10.10">
    <property type="match status" value="1"/>
</dbReference>
<reference evidence="2 3" key="1">
    <citation type="submission" date="2019-11" db="EMBL/GenBank/DDBJ databases">
        <title>Escherichia alba sp. nov. isolated from the gut of plastic-eating superworms Zophobas atratus.</title>
        <authorList>
            <person name="Yang Y."/>
        </authorList>
    </citation>
    <scope>NUCLEOTIDE SEQUENCE [LARGE SCALE GENOMIC DNA]</scope>
    <source>
        <strain evidence="3">BIT-B35</strain>
    </source>
</reference>
<comment type="caution">
    <text evidence="2">The sequence shown here is derived from an EMBL/GenBank/DDBJ whole genome shotgun (WGS) entry which is preliminary data.</text>
</comment>